<name>A0A7S4ELW4_9STRA</name>
<evidence type="ECO:0008006" key="4">
    <source>
        <dbReference type="Google" id="ProtNLM"/>
    </source>
</evidence>
<proteinExistence type="predicted"/>
<organism evidence="3">
    <name type="scientific">Pseudo-nitzschia australis</name>
    <dbReference type="NCBI Taxonomy" id="44445"/>
    <lineage>
        <taxon>Eukaryota</taxon>
        <taxon>Sar</taxon>
        <taxon>Stramenopiles</taxon>
        <taxon>Ochrophyta</taxon>
        <taxon>Bacillariophyta</taxon>
        <taxon>Bacillariophyceae</taxon>
        <taxon>Bacillariophycidae</taxon>
        <taxon>Bacillariales</taxon>
        <taxon>Bacillariaceae</taxon>
        <taxon>Pseudo-nitzschia</taxon>
    </lineage>
</organism>
<dbReference type="InterPro" id="IPR036249">
    <property type="entry name" value="Thioredoxin-like_sf"/>
</dbReference>
<feature type="signal peptide" evidence="2">
    <location>
        <begin position="1"/>
        <end position="29"/>
    </location>
</feature>
<feature type="chain" id="PRO_5030944695" description="Thioredoxin domain-containing protein" evidence="2">
    <location>
        <begin position="30"/>
        <end position="337"/>
    </location>
</feature>
<evidence type="ECO:0000256" key="2">
    <source>
        <dbReference type="SAM" id="SignalP"/>
    </source>
</evidence>
<sequence>MRNMNPSARRRLLSFLCICILAMSSFATAFQQYRRSCLGSQSGPSPITLPRKDGHTFNNDNNNKESLSISYNGSTSSLFMGKLRNKQAELQRKALLARQKAAEKADSSSPSEGGEKKIRMTDEELKAMNDRKRFKELLSMNSASISSGDDELSDNYLSQEQEEENIDAYRKGSDRKFEGDPAPAEAFEELVSIKSENAIGESAVKRMIPWLRDKSDYVVVLSEPREKSPEFHSMVADLSAELPKEIFSKIMFINADTPAQNRRFLKKKNISDSGIRLYSDEKREWMQSYTALGENRWSITLFVLADGRIQKLVRDFSQISASTVVQSAIKATEKRRL</sequence>
<dbReference type="AlphaFoldDB" id="A0A7S4ELW4"/>
<feature type="region of interest" description="Disordered" evidence="1">
    <location>
        <begin position="40"/>
        <end position="63"/>
    </location>
</feature>
<accession>A0A7S4ELW4</accession>
<evidence type="ECO:0000256" key="1">
    <source>
        <dbReference type="SAM" id="MobiDB-lite"/>
    </source>
</evidence>
<evidence type="ECO:0000313" key="3">
    <source>
        <dbReference type="EMBL" id="CAE0722062.1"/>
    </source>
</evidence>
<feature type="region of interest" description="Disordered" evidence="1">
    <location>
        <begin position="95"/>
        <end position="118"/>
    </location>
</feature>
<dbReference type="EMBL" id="HBIX01021086">
    <property type="protein sequence ID" value="CAE0722062.1"/>
    <property type="molecule type" value="Transcribed_RNA"/>
</dbReference>
<protein>
    <recommendedName>
        <fullName evidence="4">Thioredoxin domain-containing protein</fullName>
    </recommendedName>
</protein>
<keyword evidence="2" id="KW-0732">Signal</keyword>
<feature type="region of interest" description="Disordered" evidence="1">
    <location>
        <begin position="144"/>
        <end position="164"/>
    </location>
</feature>
<reference evidence="3" key="1">
    <citation type="submission" date="2021-01" db="EMBL/GenBank/DDBJ databases">
        <authorList>
            <person name="Corre E."/>
            <person name="Pelletier E."/>
            <person name="Niang G."/>
            <person name="Scheremetjew M."/>
            <person name="Finn R."/>
            <person name="Kale V."/>
            <person name="Holt S."/>
            <person name="Cochrane G."/>
            <person name="Meng A."/>
            <person name="Brown T."/>
            <person name="Cohen L."/>
        </authorList>
    </citation>
    <scope>NUCLEOTIDE SEQUENCE</scope>
    <source>
        <strain evidence="3">10249 10 AB</strain>
    </source>
</reference>
<dbReference type="SUPFAM" id="SSF52833">
    <property type="entry name" value="Thioredoxin-like"/>
    <property type="match status" value="1"/>
</dbReference>
<gene>
    <name evidence="3" type="ORF">PAUS00366_LOCUS14817</name>
</gene>
<dbReference type="Gene3D" id="3.40.30.10">
    <property type="entry name" value="Glutaredoxin"/>
    <property type="match status" value="1"/>
</dbReference>